<dbReference type="SUPFAM" id="SSF55729">
    <property type="entry name" value="Acyl-CoA N-acyltransferases (Nat)"/>
    <property type="match status" value="1"/>
</dbReference>
<sequence>MILRQARAGDAPDIARIANHVIAETLVTFTTILRRPGDIATDIATRAPAYLVLEAEGRAEGFATYGPFRGGPGYVATVEHSIQLSPAIQGRGGGRLLLSALIDIARERGVHVMIGGVSSANPGGIAFHRAMGFDETGRLREVGRKQGQWLDLVLMQKLL</sequence>
<dbReference type="PANTHER" id="PTHR43072:SF23">
    <property type="entry name" value="UPF0039 PROTEIN C11D3.02C"/>
    <property type="match status" value="1"/>
</dbReference>
<dbReference type="EMBL" id="AQQR01000005">
    <property type="protein sequence ID" value="OWU73003.1"/>
    <property type="molecule type" value="Genomic_DNA"/>
</dbReference>
<dbReference type="GO" id="GO:0016747">
    <property type="term" value="F:acyltransferase activity, transferring groups other than amino-acyl groups"/>
    <property type="evidence" value="ECO:0007669"/>
    <property type="project" value="InterPro"/>
</dbReference>
<feature type="domain" description="N-acetyltransferase" evidence="3">
    <location>
        <begin position="1"/>
        <end position="159"/>
    </location>
</feature>
<dbReference type="InterPro" id="IPR016181">
    <property type="entry name" value="Acyl_CoA_acyltransferase"/>
</dbReference>
<dbReference type="InterPro" id="IPR000182">
    <property type="entry name" value="GNAT_dom"/>
</dbReference>
<keyword evidence="5" id="KW-1185">Reference proteome</keyword>
<dbReference type="PANTHER" id="PTHR43072">
    <property type="entry name" value="N-ACETYLTRANSFERASE"/>
    <property type="match status" value="1"/>
</dbReference>
<dbReference type="RefSeq" id="WP_088650708.1">
    <property type="nucleotide sequence ID" value="NZ_AQQR01000005.1"/>
</dbReference>
<evidence type="ECO:0000256" key="1">
    <source>
        <dbReference type="ARBA" id="ARBA00022679"/>
    </source>
</evidence>
<keyword evidence="1 4" id="KW-0808">Transferase</keyword>
<comment type="caution">
    <text evidence="4">The sequence shown here is derived from an EMBL/GenBank/DDBJ whole genome shotgun (WGS) entry which is preliminary data.</text>
</comment>
<dbReference type="CDD" id="cd04301">
    <property type="entry name" value="NAT_SF"/>
    <property type="match status" value="1"/>
</dbReference>
<dbReference type="Pfam" id="PF00583">
    <property type="entry name" value="Acetyltransf_1"/>
    <property type="match status" value="1"/>
</dbReference>
<dbReference type="Gene3D" id="3.40.630.30">
    <property type="match status" value="1"/>
</dbReference>
<proteinExistence type="predicted"/>
<evidence type="ECO:0000313" key="4">
    <source>
        <dbReference type="EMBL" id="OWU73003.1"/>
    </source>
</evidence>
<dbReference type="PROSITE" id="PS51186">
    <property type="entry name" value="GNAT"/>
    <property type="match status" value="1"/>
</dbReference>
<evidence type="ECO:0000313" key="5">
    <source>
        <dbReference type="Proteomes" id="UP000215377"/>
    </source>
</evidence>
<protein>
    <submittedName>
        <fullName evidence="4">GNAT family acetyltransferase</fullName>
    </submittedName>
</protein>
<name>A0A225NIW1_9RHOB</name>
<organism evidence="4 5">
    <name type="scientific">Marinibacterium profundimaris</name>
    <dbReference type="NCBI Taxonomy" id="1679460"/>
    <lineage>
        <taxon>Bacteria</taxon>
        <taxon>Pseudomonadati</taxon>
        <taxon>Pseudomonadota</taxon>
        <taxon>Alphaproteobacteria</taxon>
        <taxon>Rhodobacterales</taxon>
        <taxon>Paracoccaceae</taxon>
        <taxon>Marinibacterium</taxon>
    </lineage>
</organism>
<keyword evidence="2" id="KW-0012">Acyltransferase</keyword>
<dbReference type="AlphaFoldDB" id="A0A225NIW1"/>
<dbReference type="Proteomes" id="UP000215377">
    <property type="component" value="Unassembled WGS sequence"/>
</dbReference>
<reference evidence="4 5" key="1">
    <citation type="submission" date="2013-04" db="EMBL/GenBank/DDBJ databases">
        <title>Oceanicola sp. 22II1-22F33 Genome Sequencing.</title>
        <authorList>
            <person name="Lai Q."/>
            <person name="Li G."/>
            <person name="Shao Z."/>
        </authorList>
    </citation>
    <scope>NUCLEOTIDE SEQUENCE [LARGE SCALE GENOMIC DNA]</scope>
    <source>
        <strain evidence="4 5">22II1-22F33</strain>
    </source>
</reference>
<dbReference type="OrthoDB" id="5459937at2"/>
<gene>
    <name evidence="4" type="ORF">ATO3_15130</name>
</gene>
<evidence type="ECO:0000256" key="2">
    <source>
        <dbReference type="ARBA" id="ARBA00023315"/>
    </source>
</evidence>
<accession>A0A225NIW1</accession>
<evidence type="ECO:0000259" key="3">
    <source>
        <dbReference type="PROSITE" id="PS51186"/>
    </source>
</evidence>